<keyword evidence="2" id="KW-1185">Reference proteome</keyword>
<dbReference type="Proteomes" id="UP000010795">
    <property type="component" value="Chromosome"/>
</dbReference>
<dbReference type="KEGG" id="tco:Theco_1271"/>
<evidence type="ECO:0000313" key="1">
    <source>
        <dbReference type="EMBL" id="AGA57437.1"/>
    </source>
</evidence>
<organism evidence="1 2">
    <name type="scientific">Thermobacillus composti (strain DSM 18247 / JCM 13945 / KWC4)</name>
    <dbReference type="NCBI Taxonomy" id="717605"/>
    <lineage>
        <taxon>Bacteria</taxon>
        <taxon>Bacillati</taxon>
        <taxon>Bacillota</taxon>
        <taxon>Bacilli</taxon>
        <taxon>Bacillales</taxon>
        <taxon>Paenibacillaceae</taxon>
        <taxon>Thermobacillus</taxon>
    </lineage>
</organism>
<dbReference type="EMBL" id="CP003255">
    <property type="protein sequence ID" value="AGA57437.1"/>
    <property type="molecule type" value="Genomic_DNA"/>
</dbReference>
<dbReference type="HOGENOM" id="CLU_1677012_0_0_9"/>
<reference evidence="2" key="1">
    <citation type="submission" date="2012-01" db="EMBL/GenBank/DDBJ databases">
        <title>Complete sequence of chromosome of Thermobacillus composti KWC4.</title>
        <authorList>
            <person name="Lucas S."/>
            <person name="Han J."/>
            <person name="Lapidus A."/>
            <person name="Cheng J.-F."/>
            <person name="Goodwin L."/>
            <person name="Pitluck S."/>
            <person name="Peters L."/>
            <person name="Ovchinnikova G."/>
            <person name="Teshima H."/>
            <person name="Detter J.C."/>
            <person name="Han C."/>
            <person name="Tapia R."/>
            <person name="Land M."/>
            <person name="Hauser L."/>
            <person name="Kyrpides N."/>
            <person name="Ivanova N."/>
            <person name="Pagani I."/>
            <person name="Anderson I."/>
            <person name="Woyke T."/>
        </authorList>
    </citation>
    <scope>NUCLEOTIDE SEQUENCE [LARGE SCALE GENOMIC DNA]</scope>
    <source>
        <strain evidence="2">DSM 18247 / JCM 13945 / KWC4</strain>
    </source>
</reference>
<accession>L0ECB9</accession>
<dbReference type="OrthoDB" id="2591395at2"/>
<evidence type="ECO:0000313" key="2">
    <source>
        <dbReference type="Proteomes" id="UP000010795"/>
    </source>
</evidence>
<gene>
    <name evidence="1" type="ordered locus">Theco_1271</name>
</gene>
<dbReference type="RefSeq" id="WP_015254194.1">
    <property type="nucleotide sequence ID" value="NC_019897.1"/>
</dbReference>
<dbReference type="STRING" id="717605.Theco_1271"/>
<sequence length="157" mass="17986">MRLKLVRGKYDEDWYPGPMSGTVWEGDYVIELADEIGNTIAKTELSRYYHEPLIFLSHFQLEFDEYNGDGDIDFTIGQYASSNGWDYRLFTLRENGEIEELPIRDHSSSCACITRILGRCGWRESFAGTGKLLFRRNIGKWSCSTGQADRPVGMNPP</sequence>
<protein>
    <submittedName>
        <fullName evidence="1">Uncharacterized protein</fullName>
    </submittedName>
</protein>
<dbReference type="eggNOG" id="COG4219">
    <property type="taxonomic scope" value="Bacteria"/>
</dbReference>
<proteinExistence type="predicted"/>
<dbReference type="AlphaFoldDB" id="L0ECB9"/>
<name>L0ECB9_THECK</name>